<accession>A0A917Z2D6</accession>
<proteinExistence type="predicted"/>
<dbReference type="PANTHER" id="PTHR47691">
    <property type="entry name" value="REGULATOR-RELATED"/>
    <property type="match status" value="1"/>
</dbReference>
<dbReference type="InterPro" id="IPR027417">
    <property type="entry name" value="P-loop_NTPase"/>
</dbReference>
<evidence type="ECO:0000313" key="2">
    <source>
        <dbReference type="EMBL" id="GGO71031.1"/>
    </source>
</evidence>
<dbReference type="EMBL" id="BMNH01000009">
    <property type="protein sequence ID" value="GGO71031.1"/>
    <property type="molecule type" value="Genomic_DNA"/>
</dbReference>
<protein>
    <recommendedName>
        <fullName evidence="1">ORC1/DEAH AAA+ ATPase domain-containing protein</fullName>
    </recommendedName>
</protein>
<name>A0A917Z2D6_9ACTN</name>
<reference evidence="2" key="1">
    <citation type="journal article" date="2014" name="Int. J. Syst. Evol. Microbiol.">
        <title>Complete genome sequence of Corynebacterium casei LMG S-19264T (=DSM 44701T), isolated from a smear-ripened cheese.</title>
        <authorList>
            <consortium name="US DOE Joint Genome Institute (JGI-PGF)"/>
            <person name="Walter F."/>
            <person name="Albersmeier A."/>
            <person name="Kalinowski J."/>
            <person name="Ruckert C."/>
        </authorList>
    </citation>
    <scope>NUCLEOTIDE SEQUENCE</scope>
    <source>
        <strain evidence="2">CGMCC 4.7368</strain>
    </source>
</reference>
<sequence length="715" mass="78777">MPGQVSAYPLVRQPMATPTGWRREGNLPTELTSFVGRTRLLANLKRHLGESRLVTVTGIGGVGKSRTVLRLAHQIRSQYEDGVWFADLARLQDAGMVRHTIASALGIADQSSRAESESLAEWVGDRRMLLIIDTCEHLVQGCAELVQELLESNPHLKVLATSRQSLHLPYEHVVPVPPLLVPGDDPAESLFTNESVQLFAARAGAVVPDFTLDEQNIGAVAELCRRLDGIPLAIELAAVRLRALSVDQILGLLTDRFSLLAGASRTALPRHQTLRAAIGWSHELCDPAERLLWARLSVFAGDFELDAARSVCSDDRLPSEAITDLVTGLVEKSILLIRSNHAGVRYKLIDTLAEYGEEWLDKLGQTQQMRHKHLEYYLALAGRSEDAWSGPRQIYWFVRMRQEHDNVRVALEHALRTPGETLLALTLLSSLWFMWVCCGFVREGRLYLERALQANPGVSKERCKALWVLSYVRSAQGDSTGALQAAEQCSTEAVRVGDSKAVILASKMQGTAALLQGDLQKASALLGVAIEFNTDNKELNPGLLPAIVELSIVLTSQGELFEAESLLTDCLQVCRERGELWVSSYAQWALSITRLATARTEDALQSAREALRIKRHFHDTLGTLLVLETTARVFAAAEEMTLAARLLGALHQNWKTAGLPMLGAPFLTTDHEQCVKECQKALGESRYRNLFDEGCRLDLDEASSLALGELDSPGD</sequence>
<dbReference type="Pfam" id="PF13401">
    <property type="entry name" value="AAA_22"/>
    <property type="match status" value="1"/>
</dbReference>
<comment type="caution">
    <text evidence="2">The sequence shown here is derived from an EMBL/GenBank/DDBJ whole genome shotgun (WGS) entry which is preliminary data.</text>
</comment>
<dbReference type="Proteomes" id="UP000646523">
    <property type="component" value="Unassembled WGS sequence"/>
</dbReference>
<evidence type="ECO:0000259" key="1">
    <source>
        <dbReference type="Pfam" id="PF13401"/>
    </source>
</evidence>
<dbReference type="Gene3D" id="3.40.50.300">
    <property type="entry name" value="P-loop containing nucleotide triphosphate hydrolases"/>
    <property type="match status" value="1"/>
</dbReference>
<keyword evidence="3" id="KW-1185">Reference proteome</keyword>
<reference evidence="2" key="2">
    <citation type="submission" date="2020-09" db="EMBL/GenBank/DDBJ databases">
        <authorList>
            <person name="Sun Q."/>
            <person name="Zhou Y."/>
        </authorList>
    </citation>
    <scope>NUCLEOTIDE SEQUENCE</scope>
    <source>
        <strain evidence="2">CGMCC 4.7368</strain>
    </source>
</reference>
<organism evidence="2 3">
    <name type="scientific">Nonomuraea cavernae</name>
    <dbReference type="NCBI Taxonomy" id="2045107"/>
    <lineage>
        <taxon>Bacteria</taxon>
        <taxon>Bacillati</taxon>
        <taxon>Actinomycetota</taxon>
        <taxon>Actinomycetes</taxon>
        <taxon>Streptosporangiales</taxon>
        <taxon>Streptosporangiaceae</taxon>
        <taxon>Nonomuraea</taxon>
    </lineage>
</organism>
<dbReference type="PANTHER" id="PTHR47691:SF3">
    <property type="entry name" value="HTH-TYPE TRANSCRIPTIONAL REGULATOR RV0890C-RELATED"/>
    <property type="match status" value="1"/>
</dbReference>
<dbReference type="Gene3D" id="1.25.40.10">
    <property type="entry name" value="Tetratricopeptide repeat domain"/>
    <property type="match status" value="1"/>
</dbReference>
<dbReference type="SUPFAM" id="SSF48452">
    <property type="entry name" value="TPR-like"/>
    <property type="match status" value="1"/>
</dbReference>
<dbReference type="InterPro" id="IPR049945">
    <property type="entry name" value="AAA_22"/>
</dbReference>
<gene>
    <name evidence="2" type="ORF">GCM10012289_35850</name>
</gene>
<evidence type="ECO:0000313" key="3">
    <source>
        <dbReference type="Proteomes" id="UP000646523"/>
    </source>
</evidence>
<dbReference type="SUPFAM" id="SSF52540">
    <property type="entry name" value="P-loop containing nucleoside triphosphate hydrolases"/>
    <property type="match status" value="1"/>
</dbReference>
<dbReference type="AlphaFoldDB" id="A0A917Z2D6"/>
<dbReference type="InterPro" id="IPR011990">
    <property type="entry name" value="TPR-like_helical_dom_sf"/>
</dbReference>
<dbReference type="GO" id="GO:0016887">
    <property type="term" value="F:ATP hydrolysis activity"/>
    <property type="evidence" value="ECO:0007669"/>
    <property type="project" value="InterPro"/>
</dbReference>
<feature type="domain" description="ORC1/DEAH AAA+ ATPase" evidence="1">
    <location>
        <begin position="51"/>
        <end position="151"/>
    </location>
</feature>